<reference evidence="2 3" key="1">
    <citation type="submission" date="2018-10" db="EMBL/GenBank/DDBJ databases">
        <title>Fifty Aureobasidium pullulans genomes reveal a recombining polyextremotolerant generalist.</title>
        <authorList>
            <person name="Gostincar C."/>
            <person name="Turk M."/>
            <person name="Zajc J."/>
            <person name="Gunde-Cimerman N."/>
        </authorList>
    </citation>
    <scope>NUCLEOTIDE SEQUENCE [LARGE SCALE GENOMIC DNA]</scope>
    <source>
        <strain evidence="2 3">EXF-9785</strain>
    </source>
</reference>
<dbReference type="EMBL" id="QZAV01000045">
    <property type="protein sequence ID" value="THX40723.1"/>
    <property type="molecule type" value="Genomic_DNA"/>
</dbReference>
<evidence type="ECO:0000313" key="2">
    <source>
        <dbReference type="EMBL" id="THX40723.1"/>
    </source>
</evidence>
<sequence>MPYLAQVNNIISVGEALVQADHVSESGINYLCKALDSKTESGAKATKNDGDTEDEESEVEEESIETTKRKFRGDAKCLLEKATVWPPTTGGADNDWATKLANYMRSVGDGVTSIPSRALQELLLLIWSGQGLDNVQSLAHETRENAATIQSTLALNVVGKERTTSDFSDMASAITRMLQIRTAGVLSQIDSIVVHAVAARVMESYIGEISARSGPLFKAYKEATSVEDHSYGNEGTRDSYRLFVIEKAIPVVYDLPVCRTLSRACCRNAQSVRREFLTVTLSVEGYTDLKNIVHLYSPNGPRRGREIARRDRF</sequence>
<evidence type="ECO:0000256" key="1">
    <source>
        <dbReference type="SAM" id="MobiDB-lite"/>
    </source>
</evidence>
<evidence type="ECO:0000313" key="3">
    <source>
        <dbReference type="Proteomes" id="UP000308953"/>
    </source>
</evidence>
<accession>A0A4S9F2Z1</accession>
<proteinExistence type="predicted"/>
<feature type="region of interest" description="Disordered" evidence="1">
    <location>
        <begin position="41"/>
        <end position="66"/>
    </location>
</feature>
<dbReference type="Proteomes" id="UP000308953">
    <property type="component" value="Unassembled WGS sequence"/>
</dbReference>
<gene>
    <name evidence="2" type="ORF">D6D10_03283</name>
</gene>
<protein>
    <submittedName>
        <fullName evidence="2">Uncharacterized protein</fullName>
    </submittedName>
</protein>
<name>A0A4S9F2Z1_AURPU</name>
<dbReference type="AlphaFoldDB" id="A0A4S9F2Z1"/>
<feature type="compositionally biased region" description="Acidic residues" evidence="1">
    <location>
        <begin position="51"/>
        <end position="64"/>
    </location>
</feature>
<organism evidence="2 3">
    <name type="scientific">Aureobasidium pullulans</name>
    <name type="common">Black yeast</name>
    <name type="synonym">Pullularia pullulans</name>
    <dbReference type="NCBI Taxonomy" id="5580"/>
    <lineage>
        <taxon>Eukaryota</taxon>
        <taxon>Fungi</taxon>
        <taxon>Dikarya</taxon>
        <taxon>Ascomycota</taxon>
        <taxon>Pezizomycotina</taxon>
        <taxon>Dothideomycetes</taxon>
        <taxon>Dothideomycetidae</taxon>
        <taxon>Dothideales</taxon>
        <taxon>Saccotheciaceae</taxon>
        <taxon>Aureobasidium</taxon>
    </lineage>
</organism>
<comment type="caution">
    <text evidence="2">The sequence shown here is derived from an EMBL/GenBank/DDBJ whole genome shotgun (WGS) entry which is preliminary data.</text>
</comment>
<feature type="compositionally biased region" description="Basic and acidic residues" evidence="1">
    <location>
        <begin position="41"/>
        <end position="50"/>
    </location>
</feature>